<protein>
    <recommendedName>
        <fullName evidence="4">40S ribosomal protein S21</fullName>
    </recommendedName>
</protein>
<evidence type="ECO:0000313" key="6">
    <source>
        <dbReference type="Proteomes" id="UP000245771"/>
    </source>
</evidence>
<dbReference type="GeneID" id="37021688"/>
<evidence type="ECO:0000256" key="4">
    <source>
        <dbReference type="PIRNR" id="PIRNR002148"/>
    </source>
</evidence>
<dbReference type="Gene3D" id="3.30.1230.20">
    <property type="match status" value="1"/>
</dbReference>
<dbReference type="GO" id="GO:0022626">
    <property type="term" value="C:cytosolic ribosome"/>
    <property type="evidence" value="ECO:0007669"/>
    <property type="project" value="UniProtKB-ARBA"/>
</dbReference>
<dbReference type="EMBL" id="KZ819603">
    <property type="protein sequence ID" value="PWN36226.1"/>
    <property type="molecule type" value="Genomic_DNA"/>
</dbReference>
<dbReference type="FunCoup" id="A0A316VFD7">
    <property type="interactions" value="369"/>
</dbReference>
<comment type="subcellular location">
    <subcellularLocation>
        <location evidence="4">Cytoplasm</location>
    </subcellularLocation>
</comment>
<dbReference type="GO" id="GO:0006412">
    <property type="term" value="P:translation"/>
    <property type="evidence" value="ECO:0007669"/>
    <property type="project" value="InterPro"/>
</dbReference>
<dbReference type="GO" id="GO:0003735">
    <property type="term" value="F:structural constituent of ribosome"/>
    <property type="evidence" value="ECO:0007669"/>
    <property type="project" value="InterPro"/>
</dbReference>
<keyword evidence="4" id="KW-0698">rRNA processing</keyword>
<dbReference type="GO" id="GO:0042274">
    <property type="term" value="P:ribosomal small subunit biogenesis"/>
    <property type="evidence" value="ECO:0007669"/>
    <property type="project" value="UniProtKB-ARBA"/>
</dbReference>
<dbReference type="Pfam" id="PF01249">
    <property type="entry name" value="Ribosomal_S21e"/>
    <property type="match status" value="1"/>
</dbReference>
<dbReference type="InterPro" id="IPR038579">
    <property type="entry name" value="Ribosomal_eS21_sf"/>
</dbReference>
<dbReference type="InParanoid" id="A0A316VFD7"/>
<name>A0A316VFD7_9BASI</name>
<accession>A0A316VFD7</accession>
<comment type="subunit">
    <text evidence="4">Component of the small ribosomal subunit.</text>
</comment>
<keyword evidence="2 4" id="KW-0689">Ribosomal protein</keyword>
<proteinExistence type="inferred from homology"/>
<dbReference type="AlphaFoldDB" id="A0A316VFD7"/>
<dbReference type="GO" id="GO:0006364">
    <property type="term" value="P:rRNA processing"/>
    <property type="evidence" value="ECO:0007669"/>
    <property type="project" value="UniProtKB-KW"/>
</dbReference>
<keyword evidence="4" id="KW-0963">Cytoplasm</keyword>
<gene>
    <name evidence="5" type="ORF">FA14DRAFT_164693</name>
</gene>
<organism evidence="5 6">
    <name type="scientific">Meira miltonrushii</name>
    <dbReference type="NCBI Taxonomy" id="1280837"/>
    <lineage>
        <taxon>Eukaryota</taxon>
        <taxon>Fungi</taxon>
        <taxon>Dikarya</taxon>
        <taxon>Basidiomycota</taxon>
        <taxon>Ustilaginomycotina</taxon>
        <taxon>Exobasidiomycetes</taxon>
        <taxon>Exobasidiales</taxon>
        <taxon>Brachybasidiaceae</taxon>
        <taxon>Meira</taxon>
    </lineage>
</organism>
<keyword evidence="3 4" id="KW-0687">Ribonucleoprotein</keyword>
<dbReference type="RefSeq" id="XP_025356528.1">
    <property type="nucleotide sequence ID" value="XM_025499907.1"/>
</dbReference>
<evidence type="ECO:0000256" key="1">
    <source>
        <dbReference type="ARBA" id="ARBA00010228"/>
    </source>
</evidence>
<dbReference type="PANTHER" id="PTHR10442">
    <property type="entry name" value="40S RIBOSOMAL PROTEIN S21"/>
    <property type="match status" value="1"/>
</dbReference>
<comment type="similarity">
    <text evidence="1 4">Belongs to the eukaryotic ribosomal protein eS21 family.</text>
</comment>
<keyword evidence="6" id="KW-1185">Reference proteome</keyword>
<dbReference type="Proteomes" id="UP000245771">
    <property type="component" value="Unassembled WGS sequence"/>
</dbReference>
<dbReference type="OrthoDB" id="278325at2759"/>
<dbReference type="PIRSF" id="PIRSF002148">
    <property type="entry name" value="Ribosomal_S21e"/>
    <property type="match status" value="1"/>
</dbReference>
<dbReference type="STRING" id="1280837.A0A316VFD7"/>
<evidence type="ECO:0000256" key="3">
    <source>
        <dbReference type="ARBA" id="ARBA00023274"/>
    </source>
</evidence>
<comment type="function">
    <text evidence="4">Required for the processing of the 20S rRNA-precursor to mature 18S rRNA in a late step of the maturation of 40S ribosomal subunits. Has a physiological role leading to 18S rRNA stability.</text>
</comment>
<reference evidence="5 6" key="1">
    <citation type="journal article" date="2018" name="Mol. Biol. Evol.">
        <title>Broad Genomic Sampling Reveals a Smut Pathogenic Ancestry of the Fungal Clade Ustilaginomycotina.</title>
        <authorList>
            <person name="Kijpornyongpan T."/>
            <person name="Mondo S.J."/>
            <person name="Barry K."/>
            <person name="Sandor L."/>
            <person name="Lee J."/>
            <person name="Lipzen A."/>
            <person name="Pangilinan J."/>
            <person name="LaButti K."/>
            <person name="Hainaut M."/>
            <person name="Henrissat B."/>
            <person name="Grigoriev I.V."/>
            <person name="Spatafora J.W."/>
            <person name="Aime M.C."/>
        </authorList>
    </citation>
    <scope>NUCLEOTIDE SEQUENCE [LARGE SCALE GENOMIC DNA]</scope>
    <source>
        <strain evidence="5 6">MCA 3882</strain>
    </source>
</reference>
<dbReference type="FunFam" id="3.30.1230.20:FF:000001">
    <property type="entry name" value="40S ribosomal protein S21"/>
    <property type="match status" value="1"/>
</dbReference>
<evidence type="ECO:0000313" key="5">
    <source>
        <dbReference type="EMBL" id="PWN36226.1"/>
    </source>
</evidence>
<dbReference type="GO" id="GO:1990904">
    <property type="term" value="C:ribonucleoprotein complex"/>
    <property type="evidence" value="ECO:0007669"/>
    <property type="project" value="UniProtKB-KW"/>
</dbReference>
<sequence length="87" mass="9580">MENDRGDLVDLYVPRKCAATGRLIEAKDHSSVQISVANVDENGRMIRGSSTHFPLSGFVRAQGEGDDSLNRLATKEGLLKNVWSYSK</sequence>
<dbReference type="InterPro" id="IPR001931">
    <property type="entry name" value="Ribosomal_eS21"/>
</dbReference>
<evidence type="ECO:0000256" key="2">
    <source>
        <dbReference type="ARBA" id="ARBA00022980"/>
    </source>
</evidence>